<dbReference type="InterPro" id="IPR004574">
    <property type="entry name" value="Alkb"/>
</dbReference>
<dbReference type="GO" id="GO:0035513">
    <property type="term" value="P:oxidative RNA demethylation"/>
    <property type="evidence" value="ECO:0007669"/>
    <property type="project" value="TreeGrafter"/>
</dbReference>
<dbReference type="PANTHER" id="PTHR16557:SF11">
    <property type="entry name" value="ALPHA-KETOGLUTARATE-DEPENDENT DIOXYGENASE ALKB"/>
    <property type="match status" value="1"/>
</dbReference>
<sequence>MRLKVRKLRWSTLGLQFDWSKRGYNISLPHNKILDALSQLAKKMTSPTMPVGEDFQPEAAIVNYFGSGGPGVHNVQGLLRLIDSHTDTLERWRFAKKRNIFR</sequence>
<dbReference type="OrthoDB" id="6614653at2759"/>
<name>A0A2U1PEV6_ARTAN</name>
<protein>
    <submittedName>
        <fullName evidence="2">Uncharacterized protein</fullName>
    </submittedName>
</protein>
<dbReference type="STRING" id="35608.A0A2U1PEV6"/>
<gene>
    <name evidence="2" type="ORF">CTI12_AA068860</name>
</gene>
<dbReference type="InterPro" id="IPR037151">
    <property type="entry name" value="AlkB-like_sf"/>
</dbReference>
<evidence type="ECO:0000313" key="3">
    <source>
        <dbReference type="Proteomes" id="UP000245207"/>
    </source>
</evidence>
<dbReference type="GO" id="GO:0005737">
    <property type="term" value="C:cytoplasm"/>
    <property type="evidence" value="ECO:0007669"/>
    <property type="project" value="TreeGrafter"/>
</dbReference>
<reference evidence="2 3" key="1">
    <citation type="journal article" date="2018" name="Mol. Plant">
        <title>The genome of Artemisia annua provides insight into the evolution of Asteraceae family and artemisinin biosynthesis.</title>
        <authorList>
            <person name="Shen Q."/>
            <person name="Zhang L."/>
            <person name="Liao Z."/>
            <person name="Wang S."/>
            <person name="Yan T."/>
            <person name="Shi P."/>
            <person name="Liu M."/>
            <person name="Fu X."/>
            <person name="Pan Q."/>
            <person name="Wang Y."/>
            <person name="Lv Z."/>
            <person name="Lu X."/>
            <person name="Zhang F."/>
            <person name="Jiang W."/>
            <person name="Ma Y."/>
            <person name="Chen M."/>
            <person name="Hao X."/>
            <person name="Li L."/>
            <person name="Tang Y."/>
            <person name="Lv G."/>
            <person name="Zhou Y."/>
            <person name="Sun X."/>
            <person name="Brodelius P.E."/>
            <person name="Rose J.K.C."/>
            <person name="Tang K."/>
        </authorList>
    </citation>
    <scope>NUCLEOTIDE SEQUENCE [LARGE SCALE GENOMIC DNA]</scope>
    <source>
        <strain evidence="3">cv. Huhao1</strain>
        <tissue evidence="2">Leaf</tissue>
    </source>
</reference>
<evidence type="ECO:0000313" key="2">
    <source>
        <dbReference type="EMBL" id="PWA84318.1"/>
    </source>
</evidence>
<dbReference type="SUPFAM" id="SSF51197">
    <property type="entry name" value="Clavaminate synthase-like"/>
    <property type="match status" value="1"/>
</dbReference>
<dbReference type="GO" id="GO:0035516">
    <property type="term" value="F:broad specificity oxidative DNA demethylase activity"/>
    <property type="evidence" value="ECO:0007669"/>
    <property type="project" value="TreeGrafter"/>
</dbReference>
<dbReference type="PANTHER" id="PTHR16557">
    <property type="entry name" value="ALKYLATED DNA REPAIR PROTEIN ALKB-RELATED"/>
    <property type="match status" value="1"/>
</dbReference>
<evidence type="ECO:0000256" key="1">
    <source>
        <dbReference type="ARBA" id="ARBA00007879"/>
    </source>
</evidence>
<dbReference type="GO" id="GO:0008198">
    <property type="term" value="F:ferrous iron binding"/>
    <property type="evidence" value="ECO:0007669"/>
    <property type="project" value="TreeGrafter"/>
</dbReference>
<dbReference type="GO" id="GO:0035515">
    <property type="term" value="F:oxidative RNA demethylase activity"/>
    <property type="evidence" value="ECO:0007669"/>
    <property type="project" value="TreeGrafter"/>
</dbReference>
<dbReference type="AlphaFoldDB" id="A0A2U1PEV6"/>
<comment type="caution">
    <text evidence="2">The sequence shown here is derived from an EMBL/GenBank/DDBJ whole genome shotgun (WGS) entry which is preliminary data.</text>
</comment>
<proteinExistence type="inferred from homology"/>
<comment type="similarity">
    <text evidence="1">Belongs to the alkB family.</text>
</comment>
<dbReference type="Proteomes" id="UP000245207">
    <property type="component" value="Unassembled WGS sequence"/>
</dbReference>
<accession>A0A2U1PEV6</accession>
<dbReference type="EMBL" id="PKPP01001241">
    <property type="protein sequence ID" value="PWA84318.1"/>
    <property type="molecule type" value="Genomic_DNA"/>
</dbReference>
<keyword evidence="3" id="KW-1185">Reference proteome</keyword>
<organism evidence="2 3">
    <name type="scientific">Artemisia annua</name>
    <name type="common">Sweet wormwood</name>
    <dbReference type="NCBI Taxonomy" id="35608"/>
    <lineage>
        <taxon>Eukaryota</taxon>
        <taxon>Viridiplantae</taxon>
        <taxon>Streptophyta</taxon>
        <taxon>Embryophyta</taxon>
        <taxon>Tracheophyta</taxon>
        <taxon>Spermatophyta</taxon>
        <taxon>Magnoliopsida</taxon>
        <taxon>eudicotyledons</taxon>
        <taxon>Gunneridae</taxon>
        <taxon>Pentapetalae</taxon>
        <taxon>asterids</taxon>
        <taxon>campanulids</taxon>
        <taxon>Asterales</taxon>
        <taxon>Asteraceae</taxon>
        <taxon>Asteroideae</taxon>
        <taxon>Anthemideae</taxon>
        <taxon>Artemisiinae</taxon>
        <taxon>Artemisia</taxon>
    </lineage>
</organism>
<dbReference type="Gene3D" id="2.60.120.590">
    <property type="entry name" value="Alpha-ketoglutarate-dependent dioxygenase AlkB-like"/>
    <property type="match status" value="1"/>
</dbReference>